<accession>A0A0P0XVR6</accession>
<reference evidence="3 4" key="2">
    <citation type="journal article" date="2013" name="Plant Cell Physiol.">
        <title>Rice Annotation Project Database (RAP-DB): an integrative and interactive database for rice genomics.</title>
        <authorList>
            <person name="Sakai H."/>
            <person name="Lee S.S."/>
            <person name="Tanaka T."/>
            <person name="Numa H."/>
            <person name="Kim J."/>
            <person name="Kawahara Y."/>
            <person name="Wakimoto H."/>
            <person name="Yang C.C."/>
            <person name="Iwamoto M."/>
            <person name="Abe T."/>
            <person name="Yamada Y."/>
            <person name="Muto A."/>
            <person name="Inokuchi H."/>
            <person name="Ikemura T."/>
            <person name="Matsumoto T."/>
            <person name="Sasaki T."/>
            <person name="Itoh T."/>
        </authorList>
    </citation>
    <scope>NUCLEOTIDE SEQUENCE [LARGE SCALE GENOMIC DNA]</scope>
    <source>
        <strain evidence="4">cv. Nipponbare</strain>
    </source>
</reference>
<evidence type="ECO:0000313" key="3">
    <source>
        <dbReference type="EMBL" id="BAT11095.1"/>
    </source>
</evidence>
<protein>
    <submittedName>
        <fullName evidence="3">Os10g0449466 protein</fullName>
    </submittedName>
</protein>
<dbReference type="EMBL" id="AP014966">
    <property type="protein sequence ID" value="BAT11095.1"/>
    <property type="molecule type" value="Genomic_DNA"/>
</dbReference>
<evidence type="ECO:0000256" key="2">
    <source>
        <dbReference type="SAM" id="SignalP"/>
    </source>
</evidence>
<keyword evidence="4" id="KW-1185">Reference proteome</keyword>
<feature type="signal peptide" evidence="2">
    <location>
        <begin position="1"/>
        <end position="19"/>
    </location>
</feature>
<feature type="chain" id="PRO_5006057298" evidence="2">
    <location>
        <begin position="20"/>
        <end position="78"/>
    </location>
</feature>
<evidence type="ECO:0000313" key="4">
    <source>
        <dbReference type="Proteomes" id="UP000059680"/>
    </source>
</evidence>
<feature type="region of interest" description="Disordered" evidence="1">
    <location>
        <begin position="37"/>
        <end position="78"/>
    </location>
</feature>
<name>A0A0P0XVR6_ORYSJ</name>
<dbReference type="InParanoid" id="A0A0P0XVR6"/>
<reference evidence="3 4" key="3">
    <citation type="journal article" date="2013" name="Rice">
        <title>Improvement of the Oryza sativa Nipponbare reference genome using next generation sequence and optical map data.</title>
        <authorList>
            <person name="Kawahara Y."/>
            <person name="de la Bastide M."/>
            <person name="Hamilton J.P."/>
            <person name="Kanamori H."/>
            <person name="McCombie W.R."/>
            <person name="Ouyang S."/>
            <person name="Schwartz D.C."/>
            <person name="Tanaka T."/>
            <person name="Wu J."/>
            <person name="Zhou S."/>
            <person name="Childs K.L."/>
            <person name="Davidson R.M."/>
            <person name="Lin H."/>
            <person name="Quesada-Ocampo L."/>
            <person name="Vaillancourt B."/>
            <person name="Sakai H."/>
            <person name="Lee S.S."/>
            <person name="Kim J."/>
            <person name="Numa H."/>
            <person name="Itoh T."/>
            <person name="Buell C.R."/>
            <person name="Matsumoto T."/>
        </authorList>
    </citation>
    <scope>NUCLEOTIDE SEQUENCE [LARGE SCALE GENOMIC DNA]</scope>
    <source>
        <strain evidence="4">cv. Nipponbare</strain>
    </source>
</reference>
<evidence type="ECO:0000256" key="1">
    <source>
        <dbReference type="SAM" id="MobiDB-lite"/>
    </source>
</evidence>
<dbReference type="PaxDb" id="39947-A0A0P0XVR6"/>
<organism evidence="3 4">
    <name type="scientific">Oryza sativa subsp. japonica</name>
    <name type="common">Rice</name>
    <dbReference type="NCBI Taxonomy" id="39947"/>
    <lineage>
        <taxon>Eukaryota</taxon>
        <taxon>Viridiplantae</taxon>
        <taxon>Streptophyta</taxon>
        <taxon>Embryophyta</taxon>
        <taxon>Tracheophyta</taxon>
        <taxon>Spermatophyta</taxon>
        <taxon>Magnoliopsida</taxon>
        <taxon>Liliopsida</taxon>
        <taxon>Poales</taxon>
        <taxon>Poaceae</taxon>
        <taxon>BOP clade</taxon>
        <taxon>Oryzoideae</taxon>
        <taxon>Oryzeae</taxon>
        <taxon>Oryzinae</taxon>
        <taxon>Oryza</taxon>
        <taxon>Oryza sativa</taxon>
    </lineage>
</organism>
<sequence length="78" mass="8213">MSSKSTLKLAWMLPTLAVARRLAGKKVMKDGGADEAMLAGDEDLGRGEPTVFPPARSSRGSSPPPLLPDLAKERVSPP</sequence>
<dbReference type="Proteomes" id="UP000059680">
    <property type="component" value="Chromosome 10"/>
</dbReference>
<gene>
    <name evidence="3" type="ordered locus">Os10g0449466</name>
    <name evidence="3" type="ORF">OSNPB_100449466</name>
</gene>
<keyword evidence="2" id="KW-0732">Signal</keyword>
<proteinExistence type="predicted"/>
<dbReference type="AlphaFoldDB" id="A0A0P0XVR6"/>
<reference evidence="4" key="1">
    <citation type="journal article" date="2005" name="Nature">
        <title>The map-based sequence of the rice genome.</title>
        <authorList>
            <consortium name="International rice genome sequencing project (IRGSP)"/>
            <person name="Matsumoto T."/>
            <person name="Wu J."/>
            <person name="Kanamori H."/>
            <person name="Katayose Y."/>
            <person name="Fujisawa M."/>
            <person name="Namiki N."/>
            <person name="Mizuno H."/>
            <person name="Yamamoto K."/>
            <person name="Antonio B.A."/>
            <person name="Baba T."/>
            <person name="Sakata K."/>
            <person name="Nagamura Y."/>
            <person name="Aoki H."/>
            <person name="Arikawa K."/>
            <person name="Arita K."/>
            <person name="Bito T."/>
            <person name="Chiden Y."/>
            <person name="Fujitsuka N."/>
            <person name="Fukunaka R."/>
            <person name="Hamada M."/>
            <person name="Harada C."/>
            <person name="Hayashi A."/>
            <person name="Hijishita S."/>
            <person name="Honda M."/>
            <person name="Hosokawa S."/>
            <person name="Ichikawa Y."/>
            <person name="Idonuma A."/>
            <person name="Iijima M."/>
            <person name="Ikeda M."/>
            <person name="Ikeno M."/>
            <person name="Ito K."/>
            <person name="Ito S."/>
            <person name="Ito T."/>
            <person name="Ito Y."/>
            <person name="Ito Y."/>
            <person name="Iwabuchi A."/>
            <person name="Kamiya K."/>
            <person name="Karasawa W."/>
            <person name="Kurita K."/>
            <person name="Katagiri S."/>
            <person name="Kikuta A."/>
            <person name="Kobayashi H."/>
            <person name="Kobayashi N."/>
            <person name="Machita K."/>
            <person name="Maehara T."/>
            <person name="Masukawa M."/>
            <person name="Mizubayashi T."/>
            <person name="Mukai Y."/>
            <person name="Nagasaki H."/>
            <person name="Nagata Y."/>
            <person name="Naito S."/>
            <person name="Nakashima M."/>
            <person name="Nakama Y."/>
            <person name="Nakamichi Y."/>
            <person name="Nakamura M."/>
            <person name="Meguro A."/>
            <person name="Negishi M."/>
            <person name="Ohta I."/>
            <person name="Ohta T."/>
            <person name="Okamoto M."/>
            <person name="Ono N."/>
            <person name="Saji S."/>
            <person name="Sakaguchi M."/>
            <person name="Sakai K."/>
            <person name="Shibata M."/>
            <person name="Shimokawa T."/>
            <person name="Song J."/>
            <person name="Takazaki Y."/>
            <person name="Terasawa K."/>
            <person name="Tsugane M."/>
            <person name="Tsuji K."/>
            <person name="Ueda S."/>
            <person name="Waki K."/>
            <person name="Yamagata H."/>
            <person name="Yamamoto M."/>
            <person name="Yamamoto S."/>
            <person name="Yamane H."/>
            <person name="Yoshiki S."/>
            <person name="Yoshihara R."/>
            <person name="Yukawa K."/>
            <person name="Zhong H."/>
            <person name="Yano M."/>
            <person name="Yuan Q."/>
            <person name="Ouyang S."/>
            <person name="Liu J."/>
            <person name="Jones K.M."/>
            <person name="Gansberger K."/>
            <person name="Moffat K."/>
            <person name="Hill J."/>
            <person name="Bera J."/>
            <person name="Fadrosh D."/>
            <person name="Jin S."/>
            <person name="Johri S."/>
            <person name="Kim M."/>
            <person name="Overton L."/>
            <person name="Reardon M."/>
            <person name="Tsitrin T."/>
            <person name="Vuong H."/>
            <person name="Weaver B."/>
            <person name="Ciecko A."/>
            <person name="Tallon L."/>
            <person name="Jackson J."/>
            <person name="Pai G."/>
            <person name="Aken S.V."/>
            <person name="Utterback T."/>
            <person name="Reidmuller S."/>
            <person name="Feldblyum T."/>
            <person name="Hsiao J."/>
            <person name="Zismann V."/>
            <person name="Iobst S."/>
            <person name="de Vazeille A.R."/>
            <person name="Buell C.R."/>
            <person name="Ying K."/>
            <person name="Li Y."/>
            <person name="Lu T."/>
            <person name="Huang Y."/>
            <person name="Zhao Q."/>
            <person name="Feng Q."/>
            <person name="Zhang L."/>
            <person name="Zhu J."/>
            <person name="Weng Q."/>
            <person name="Mu J."/>
            <person name="Lu Y."/>
            <person name="Fan D."/>
            <person name="Liu Y."/>
            <person name="Guan J."/>
            <person name="Zhang Y."/>
            <person name="Yu S."/>
            <person name="Liu X."/>
            <person name="Zhang Y."/>
            <person name="Hong G."/>
            <person name="Han B."/>
            <person name="Choisne N."/>
            <person name="Demange N."/>
            <person name="Orjeda G."/>
            <person name="Samain S."/>
            <person name="Cattolico L."/>
            <person name="Pelletier E."/>
            <person name="Couloux A."/>
            <person name="Segurens B."/>
            <person name="Wincker P."/>
            <person name="D'Hont A."/>
            <person name="Scarpelli C."/>
            <person name="Weissenbach J."/>
            <person name="Salanoubat M."/>
            <person name="Quetier F."/>
            <person name="Yu Y."/>
            <person name="Kim H.R."/>
            <person name="Rambo T."/>
            <person name="Currie J."/>
            <person name="Collura K."/>
            <person name="Luo M."/>
            <person name="Yang T."/>
            <person name="Ammiraju J.S.S."/>
            <person name="Engler F."/>
            <person name="Soderlund C."/>
            <person name="Wing R.A."/>
            <person name="Palmer L.E."/>
            <person name="de la Bastide M."/>
            <person name="Spiegel L."/>
            <person name="Nascimento L."/>
            <person name="Zutavern T."/>
            <person name="O'Shaughnessy A."/>
            <person name="Dike S."/>
            <person name="Dedhia N."/>
            <person name="Preston R."/>
            <person name="Balija V."/>
            <person name="McCombie W.R."/>
            <person name="Chow T."/>
            <person name="Chen H."/>
            <person name="Chung M."/>
            <person name="Chen C."/>
            <person name="Shaw J."/>
            <person name="Wu H."/>
            <person name="Hsiao K."/>
            <person name="Chao Y."/>
            <person name="Chu M."/>
            <person name="Cheng C."/>
            <person name="Hour A."/>
            <person name="Lee P."/>
            <person name="Lin S."/>
            <person name="Lin Y."/>
            <person name="Liou J."/>
            <person name="Liu S."/>
            <person name="Hsing Y."/>
            <person name="Raghuvanshi S."/>
            <person name="Mohanty A."/>
            <person name="Bharti A.K."/>
            <person name="Gaur A."/>
            <person name="Gupta V."/>
            <person name="Kumar D."/>
            <person name="Ravi V."/>
            <person name="Vij S."/>
            <person name="Kapur A."/>
            <person name="Khurana P."/>
            <person name="Khurana P."/>
            <person name="Khurana J.P."/>
            <person name="Tyagi A.K."/>
            <person name="Gaikwad K."/>
            <person name="Singh A."/>
            <person name="Dalal V."/>
            <person name="Srivastava S."/>
            <person name="Dixit A."/>
            <person name="Pal A.K."/>
            <person name="Ghazi I.A."/>
            <person name="Yadav M."/>
            <person name="Pandit A."/>
            <person name="Bhargava A."/>
            <person name="Sureshbabu K."/>
            <person name="Batra K."/>
            <person name="Sharma T.R."/>
            <person name="Mohapatra T."/>
            <person name="Singh N.K."/>
            <person name="Messing J."/>
            <person name="Nelson A.B."/>
            <person name="Fuks G."/>
            <person name="Kavchok S."/>
            <person name="Keizer G."/>
            <person name="Linton E."/>
            <person name="Llaca V."/>
            <person name="Song R."/>
            <person name="Tanyolac B."/>
            <person name="Young S."/>
            <person name="Ho-Il K."/>
            <person name="Hahn J.H."/>
            <person name="Sangsakoo G."/>
            <person name="Vanavichit A."/>
            <person name="de Mattos Luiz.A.T."/>
            <person name="Zimmer P.D."/>
            <person name="Malone G."/>
            <person name="Dellagostin O."/>
            <person name="de Oliveira A.C."/>
            <person name="Bevan M."/>
            <person name="Bancroft I."/>
            <person name="Minx P."/>
            <person name="Cordum H."/>
            <person name="Wilson R."/>
            <person name="Cheng Z."/>
            <person name="Jin W."/>
            <person name="Jiang J."/>
            <person name="Leong S.A."/>
            <person name="Iwama H."/>
            <person name="Gojobori T."/>
            <person name="Itoh T."/>
            <person name="Niimura Y."/>
            <person name="Fujii Y."/>
            <person name="Habara T."/>
            <person name="Sakai H."/>
            <person name="Sato Y."/>
            <person name="Wilson G."/>
            <person name="Kumar K."/>
            <person name="McCouch S."/>
            <person name="Juretic N."/>
            <person name="Hoen D."/>
            <person name="Wright S."/>
            <person name="Bruskiewich R."/>
            <person name="Bureau T."/>
            <person name="Miyao A."/>
            <person name="Hirochika H."/>
            <person name="Nishikawa T."/>
            <person name="Kadowaki K."/>
            <person name="Sugiura M."/>
            <person name="Burr B."/>
            <person name="Sasaki T."/>
        </authorList>
    </citation>
    <scope>NUCLEOTIDE SEQUENCE [LARGE SCALE GENOMIC DNA]</scope>
    <source>
        <strain evidence="4">cv. Nipponbare</strain>
    </source>
</reference>